<reference evidence="1" key="1">
    <citation type="submission" date="2021-03" db="EMBL/GenBank/DDBJ databases">
        <authorList>
            <person name="Tagirdzhanova G."/>
        </authorList>
    </citation>
    <scope>NUCLEOTIDE SEQUENCE</scope>
</reference>
<protein>
    <submittedName>
        <fullName evidence="1">Uncharacterized protein</fullName>
    </submittedName>
</protein>
<keyword evidence="2" id="KW-1185">Reference proteome</keyword>
<dbReference type="Proteomes" id="UP000664534">
    <property type="component" value="Unassembled WGS sequence"/>
</dbReference>
<organism evidence="1 2">
    <name type="scientific">Imshaugia aleurites</name>
    <dbReference type="NCBI Taxonomy" id="172621"/>
    <lineage>
        <taxon>Eukaryota</taxon>
        <taxon>Fungi</taxon>
        <taxon>Dikarya</taxon>
        <taxon>Ascomycota</taxon>
        <taxon>Pezizomycotina</taxon>
        <taxon>Lecanoromycetes</taxon>
        <taxon>OSLEUM clade</taxon>
        <taxon>Lecanoromycetidae</taxon>
        <taxon>Lecanorales</taxon>
        <taxon>Lecanorineae</taxon>
        <taxon>Parmeliaceae</taxon>
        <taxon>Imshaugia</taxon>
    </lineage>
</organism>
<accession>A0A8H3J5J3</accession>
<gene>
    <name evidence="1" type="ORF">IMSHALPRED_002450</name>
</gene>
<evidence type="ECO:0000313" key="2">
    <source>
        <dbReference type="Proteomes" id="UP000664534"/>
    </source>
</evidence>
<sequence length="133" mass="15220">MGSRSLLLRIERTPTLPFKQPKLVTVPPGDVTISSHIFNDNAKQKLEAAIAEIARREERLSAFAKTNLLTLPFRQAGYWMWRGFIGIRRAFTREGFHNLHVRGNNRVWKLDKDPAWALDDGKALDKLVKIKIG</sequence>
<name>A0A8H3J5J3_9LECA</name>
<dbReference type="EMBL" id="CAJPDT010000142">
    <property type="protein sequence ID" value="CAF9941151.1"/>
    <property type="molecule type" value="Genomic_DNA"/>
</dbReference>
<dbReference type="AlphaFoldDB" id="A0A8H3J5J3"/>
<dbReference type="OrthoDB" id="4140442at2759"/>
<proteinExistence type="predicted"/>
<comment type="caution">
    <text evidence="1">The sequence shown here is derived from an EMBL/GenBank/DDBJ whole genome shotgun (WGS) entry which is preliminary data.</text>
</comment>
<evidence type="ECO:0000313" key="1">
    <source>
        <dbReference type="EMBL" id="CAF9941151.1"/>
    </source>
</evidence>